<gene>
    <name evidence="1" type="ORF">N1027_12720</name>
</gene>
<organism evidence="1 2">
    <name type="scientific">Herbiconiux aconitum</name>
    <dbReference type="NCBI Taxonomy" id="2970913"/>
    <lineage>
        <taxon>Bacteria</taxon>
        <taxon>Bacillati</taxon>
        <taxon>Actinomycetota</taxon>
        <taxon>Actinomycetes</taxon>
        <taxon>Micrococcales</taxon>
        <taxon>Microbacteriaceae</taxon>
        <taxon>Herbiconiux</taxon>
    </lineage>
</organism>
<evidence type="ECO:0000313" key="2">
    <source>
        <dbReference type="Proteomes" id="UP001165584"/>
    </source>
</evidence>
<comment type="caution">
    <text evidence="1">The sequence shown here is derived from an EMBL/GenBank/DDBJ whole genome shotgun (WGS) entry which is preliminary data.</text>
</comment>
<dbReference type="EMBL" id="JANLCM010000002">
    <property type="protein sequence ID" value="MCS5718998.1"/>
    <property type="molecule type" value="Genomic_DNA"/>
</dbReference>
<dbReference type="RefSeq" id="WP_259508431.1">
    <property type="nucleotide sequence ID" value="NZ_JANLCM010000002.1"/>
</dbReference>
<sequence>MLWKKPTWRYGTTRGKTVSGRHRNARVIGTAASLSQTITFSVLSWAVILGPATAEP</sequence>
<evidence type="ECO:0000313" key="1">
    <source>
        <dbReference type="EMBL" id="MCS5718998.1"/>
    </source>
</evidence>
<dbReference type="Proteomes" id="UP001165584">
    <property type="component" value="Unassembled WGS sequence"/>
</dbReference>
<name>A0ABT2GS58_9MICO</name>
<reference evidence="1" key="1">
    <citation type="submission" date="2022-08" db="EMBL/GenBank/DDBJ databases">
        <authorList>
            <person name="Deng Y."/>
            <person name="Han X.-F."/>
            <person name="Zhang Y.-Q."/>
        </authorList>
    </citation>
    <scope>NUCLEOTIDE SEQUENCE</scope>
    <source>
        <strain evidence="1">CPCC 205763</strain>
    </source>
</reference>
<accession>A0ABT2GS58</accession>
<proteinExistence type="predicted"/>
<protein>
    <submittedName>
        <fullName evidence="1">Uncharacterized protein</fullName>
    </submittedName>
</protein>
<keyword evidence="2" id="KW-1185">Reference proteome</keyword>